<comment type="caution">
    <text evidence="1">The sequence shown here is derived from an EMBL/GenBank/DDBJ whole genome shotgun (WGS) entry which is preliminary data.</text>
</comment>
<protein>
    <submittedName>
        <fullName evidence="1">Uncharacterized protein</fullName>
    </submittedName>
</protein>
<evidence type="ECO:0000313" key="1">
    <source>
        <dbReference type="EMBL" id="KAA5611545.1"/>
    </source>
</evidence>
<organism evidence="1 2">
    <name type="scientific">Rhodovastum atsumiense</name>
    <dbReference type="NCBI Taxonomy" id="504468"/>
    <lineage>
        <taxon>Bacteria</taxon>
        <taxon>Pseudomonadati</taxon>
        <taxon>Pseudomonadota</taxon>
        <taxon>Alphaproteobacteria</taxon>
        <taxon>Acetobacterales</taxon>
        <taxon>Acetobacteraceae</taxon>
        <taxon>Rhodovastum</taxon>
    </lineage>
</organism>
<proteinExistence type="predicted"/>
<reference evidence="1 2" key="1">
    <citation type="submission" date="2019-09" db="EMBL/GenBank/DDBJ databases">
        <title>Genome sequence of Rhodovastum atsumiense, a diverse member of the Acetobacteraceae family of non-sulfur purple photosynthetic bacteria.</title>
        <authorList>
            <person name="Meyer T."/>
            <person name="Kyndt J."/>
        </authorList>
    </citation>
    <scope>NUCLEOTIDE SEQUENCE [LARGE SCALE GENOMIC DNA]</scope>
    <source>
        <strain evidence="1 2">DSM 21279</strain>
    </source>
</reference>
<keyword evidence="2" id="KW-1185">Reference proteome</keyword>
<dbReference type="RefSeq" id="WP_150041320.1">
    <property type="nucleotide sequence ID" value="NZ_OW485606.1"/>
</dbReference>
<sequence length="114" mass="11740">MDKILSFLRARLAERSSRIQLVVLLMLLLVLAGAVTLDQLTAWTDKIVALVTVLGPLAGILVPDNNRAVDAAAAQDAAVAAALKIATETAEKAAGPGARQASLAISSAVERLGL</sequence>
<name>A0A5M6IVV8_9PROT</name>
<gene>
    <name evidence="1" type="ORF">F1189_13340</name>
</gene>
<evidence type="ECO:0000313" key="2">
    <source>
        <dbReference type="Proteomes" id="UP000325255"/>
    </source>
</evidence>
<dbReference type="Proteomes" id="UP000325255">
    <property type="component" value="Unassembled WGS sequence"/>
</dbReference>
<dbReference type="EMBL" id="VWPK01000019">
    <property type="protein sequence ID" value="KAA5611545.1"/>
    <property type="molecule type" value="Genomic_DNA"/>
</dbReference>
<accession>A0A5M6IVV8</accession>
<dbReference type="AlphaFoldDB" id="A0A5M6IVV8"/>